<protein>
    <recommendedName>
        <fullName evidence="3">SMI1/KNR4 family protein</fullName>
    </recommendedName>
</protein>
<name>A0A9W4H8W7_9ACTN</name>
<dbReference type="AlphaFoldDB" id="A0A9W4H8W7"/>
<reference evidence="1" key="1">
    <citation type="submission" date="2021-06" db="EMBL/GenBank/DDBJ databases">
        <authorList>
            <person name="Arsene-Ploetze F."/>
        </authorList>
    </citation>
    <scope>NUCLEOTIDE SEQUENCE</scope>
    <source>
        <strain evidence="1">SBRY1</strain>
    </source>
</reference>
<gene>
    <name evidence="1" type="ORF">SBRY_90288</name>
</gene>
<dbReference type="PANTHER" id="PTHR32011">
    <property type="entry name" value="OS08G0472400 PROTEIN"/>
    <property type="match status" value="1"/>
</dbReference>
<dbReference type="Proteomes" id="UP001153328">
    <property type="component" value="Unassembled WGS sequence"/>
</dbReference>
<dbReference type="PANTHER" id="PTHR32011:SF2">
    <property type="entry name" value="OS08G0472400 PROTEIN"/>
    <property type="match status" value="1"/>
</dbReference>
<evidence type="ECO:0008006" key="3">
    <source>
        <dbReference type="Google" id="ProtNLM"/>
    </source>
</evidence>
<proteinExistence type="predicted"/>
<comment type="caution">
    <text evidence="1">The sequence shown here is derived from an EMBL/GenBank/DDBJ whole genome shotgun (WGS) entry which is preliminary data.</text>
</comment>
<evidence type="ECO:0000313" key="2">
    <source>
        <dbReference type="Proteomes" id="UP001153328"/>
    </source>
</evidence>
<evidence type="ECO:0000313" key="1">
    <source>
        <dbReference type="EMBL" id="CAG7658510.1"/>
    </source>
</evidence>
<sequence length="240" mass="27612">MAIRSSWRVVRCRGSRTPFCRRLEEDSTLRWRDQYCPKVMKPDGMKLGIEAARLLAAADCCETAPGLSEIEFQRIEQEYGIEFADDHRAFLASGLPVSQPPEEGDTWEKPWPDWRNGDPEGLRERLEWPVEGVALSVRRGYWHPSWGQRPEDADEALRQAQALLARVPKLVPVYGHRFLPAGHGSHGHPVLSVWGTDMICYGNDLVDYVNHEFDDFDAHTPDDWRPQATVSFWRDFLPRT</sequence>
<keyword evidence="2" id="KW-1185">Reference proteome</keyword>
<accession>A0A9W4H8W7</accession>
<dbReference type="EMBL" id="CAJVAX010000023">
    <property type="protein sequence ID" value="CAG7658510.1"/>
    <property type="molecule type" value="Genomic_DNA"/>
</dbReference>
<organism evidence="1 2">
    <name type="scientific">Actinacidiphila bryophytorum</name>
    <dbReference type="NCBI Taxonomy" id="1436133"/>
    <lineage>
        <taxon>Bacteria</taxon>
        <taxon>Bacillati</taxon>
        <taxon>Actinomycetota</taxon>
        <taxon>Actinomycetes</taxon>
        <taxon>Kitasatosporales</taxon>
        <taxon>Streptomycetaceae</taxon>
        <taxon>Actinacidiphila</taxon>
    </lineage>
</organism>